<dbReference type="EMBL" id="JABRWJ010000010">
    <property type="protein sequence ID" value="NRF70965.1"/>
    <property type="molecule type" value="Genomic_DNA"/>
</dbReference>
<dbReference type="Proteomes" id="UP000737171">
    <property type="component" value="Unassembled WGS sequence"/>
</dbReference>
<dbReference type="InterPro" id="IPR032858">
    <property type="entry name" value="CcoP_N"/>
</dbReference>
<dbReference type="PANTHER" id="PTHR33751">
    <property type="entry name" value="CBB3-TYPE CYTOCHROME C OXIDASE SUBUNIT FIXP"/>
    <property type="match status" value="1"/>
</dbReference>
<gene>
    <name evidence="22" type="primary">ccoP</name>
    <name evidence="22" type="ORF">HLB44_28560</name>
</gene>
<dbReference type="PROSITE" id="PS51007">
    <property type="entry name" value="CYTC"/>
    <property type="match status" value="2"/>
</dbReference>
<dbReference type="PANTHER" id="PTHR33751:SF1">
    <property type="entry name" value="CBB3-TYPE CYTOCHROME C OXIDASE SUBUNIT FIXP"/>
    <property type="match status" value="1"/>
</dbReference>
<evidence type="ECO:0000256" key="16">
    <source>
        <dbReference type="ARBA" id="ARBA00023004"/>
    </source>
</evidence>
<protein>
    <recommendedName>
        <fullName evidence="19">Cbb3-type cytochrome c oxidase subunit</fullName>
    </recommendedName>
</protein>
<dbReference type="Pfam" id="PF13442">
    <property type="entry name" value="Cytochrome_CBB3"/>
    <property type="match status" value="2"/>
</dbReference>
<evidence type="ECO:0000256" key="3">
    <source>
        <dbReference type="ARBA" id="ARBA00006113"/>
    </source>
</evidence>
<dbReference type="InterPro" id="IPR009056">
    <property type="entry name" value="Cyt_c-like_dom"/>
</dbReference>
<evidence type="ECO:0000256" key="20">
    <source>
        <dbReference type="SAM" id="Phobius"/>
    </source>
</evidence>
<keyword evidence="7 19" id="KW-0349">Heme</keyword>
<dbReference type="Gene3D" id="6.10.280.130">
    <property type="match status" value="1"/>
</dbReference>
<evidence type="ECO:0000256" key="7">
    <source>
        <dbReference type="ARBA" id="ARBA00022617"/>
    </source>
</evidence>
<sequence length="299" mass="32380">MSDFFNEGWSTYIAVVTAVSILACLVLLIIAARTKAMAADNTTGHVWDENLRELNNPLPMWWMGLFVLTIVFSAIYLVFYPGLGSFQGSLGWSQKAQYEAEIQRANQELAPLYARFDAMSVEQLAADGQALRVGERLFVNNCAQCHGSDARGSKGFPDLTDTDWLYGGSPDAIIHTIAKGRIGTMPPMAAAVGSSDDVRNLANYVLSLSGSPHNEIQAHLGRSKFTACAACHGMKGQGNPALGAPNLADRVWLHGWGDEAIANIIRQGKVNTMPAHADKLTPSQIRVLAGYVWGQSHPH</sequence>
<keyword evidence="5 19" id="KW-1003">Cell membrane</keyword>
<keyword evidence="18 19" id="KW-0472">Membrane</keyword>
<dbReference type="PRINTS" id="PR00605">
    <property type="entry name" value="CYTCHROMECIC"/>
</dbReference>
<comment type="subcellular location">
    <subcellularLocation>
        <location evidence="1 19">Cell inner membrane</location>
    </subcellularLocation>
</comment>
<keyword evidence="6 19" id="KW-0997">Cell inner membrane</keyword>
<dbReference type="SUPFAM" id="SSF46626">
    <property type="entry name" value="Cytochrome c"/>
    <property type="match status" value="2"/>
</dbReference>
<keyword evidence="23" id="KW-1185">Reference proteome</keyword>
<evidence type="ECO:0000256" key="6">
    <source>
        <dbReference type="ARBA" id="ARBA00022519"/>
    </source>
</evidence>
<evidence type="ECO:0000256" key="2">
    <source>
        <dbReference type="ARBA" id="ARBA00004673"/>
    </source>
</evidence>
<evidence type="ECO:0000256" key="10">
    <source>
        <dbReference type="ARBA" id="ARBA00022723"/>
    </source>
</evidence>
<dbReference type="InterPro" id="IPR008168">
    <property type="entry name" value="Cyt_C_IC"/>
</dbReference>
<evidence type="ECO:0000256" key="18">
    <source>
        <dbReference type="ARBA" id="ARBA00023136"/>
    </source>
</evidence>
<evidence type="ECO:0000256" key="1">
    <source>
        <dbReference type="ARBA" id="ARBA00004533"/>
    </source>
</evidence>
<dbReference type="InterPro" id="IPR004678">
    <property type="entry name" value="Cyt_c_oxidase_cbb3_su3"/>
</dbReference>
<feature type="domain" description="Cytochrome c" evidence="21">
    <location>
        <begin position="129"/>
        <end position="209"/>
    </location>
</feature>
<comment type="similarity">
    <text evidence="3 19">Belongs to the CcoP / FixP family.</text>
</comment>
<reference evidence="22 23" key="1">
    <citation type="submission" date="2020-05" db="EMBL/GenBank/DDBJ databases">
        <title>Aquincola sp. isolate from soil.</title>
        <authorList>
            <person name="Han J."/>
            <person name="Kim D.-U."/>
        </authorList>
    </citation>
    <scope>NUCLEOTIDE SEQUENCE [LARGE SCALE GENOMIC DNA]</scope>
    <source>
        <strain evidence="22 23">S2</strain>
    </source>
</reference>
<feature type="transmembrane region" description="Helical" evidence="20">
    <location>
        <begin position="60"/>
        <end position="79"/>
    </location>
</feature>
<dbReference type="Gene3D" id="1.10.760.10">
    <property type="entry name" value="Cytochrome c-like domain"/>
    <property type="match status" value="2"/>
</dbReference>
<evidence type="ECO:0000256" key="13">
    <source>
        <dbReference type="ARBA" id="ARBA00022982"/>
    </source>
</evidence>
<keyword evidence="11" id="KW-0677">Repeat</keyword>
<dbReference type="Pfam" id="PF14715">
    <property type="entry name" value="FixP_N"/>
    <property type="match status" value="1"/>
</dbReference>
<comment type="pathway">
    <text evidence="2 19">Energy metabolism; oxidative phosphorylation.</text>
</comment>
<keyword evidence="9 20" id="KW-0812">Transmembrane</keyword>
<keyword evidence="10 19" id="KW-0479">Metal-binding</keyword>
<dbReference type="InterPro" id="IPR050597">
    <property type="entry name" value="Cytochrome_c_Oxidase_Subunit"/>
</dbReference>
<name>A0ABX2EQH5_9BURK</name>
<keyword evidence="17 19" id="KW-0406">Ion transport</keyword>
<keyword evidence="14 20" id="KW-1133">Transmembrane helix</keyword>
<evidence type="ECO:0000256" key="9">
    <source>
        <dbReference type="ARBA" id="ARBA00022692"/>
    </source>
</evidence>
<evidence type="ECO:0000256" key="14">
    <source>
        <dbReference type="ARBA" id="ARBA00022989"/>
    </source>
</evidence>
<evidence type="ECO:0000256" key="4">
    <source>
        <dbReference type="ARBA" id="ARBA00022448"/>
    </source>
</evidence>
<keyword evidence="4 19" id="KW-0813">Transport</keyword>
<comment type="caution">
    <text evidence="22">The sequence shown here is derived from an EMBL/GenBank/DDBJ whole genome shotgun (WGS) entry which is preliminary data.</text>
</comment>
<dbReference type="RefSeq" id="WP_173131209.1">
    <property type="nucleotide sequence ID" value="NZ_JABRWJ010000010.1"/>
</dbReference>
<evidence type="ECO:0000256" key="5">
    <source>
        <dbReference type="ARBA" id="ARBA00022475"/>
    </source>
</evidence>
<dbReference type="GO" id="GO:0016491">
    <property type="term" value="F:oxidoreductase activity"/>
    <property type="evidence" value="ECO:0007669"/>
    <property type="project" value="UniProtKB-KW"/>
</dbReference>
<keyword evidence="8 19" id="KW-0679">Respiratory chain</keyword>
<evidence type="ECO:0000256" key="15">
    <source>
        <dbReference type="ARBA" id="ARBA00023002"/>
    </source>
</evidence>
<evidence type="ECO:0000256" key="17">
    <source>
        <dbReference type="ARBA" id="ARBA00023065"/>
    </source>
</evidence>
<dbReference type="NCBIfam" id="TIGR00782">
    <property type="entry name" value="ccoP"/>
    <property type="match status" value="1"/>
</dbReference>
<comment type="cofactor">
    <cofactor evidence="19">
        <name>heme c</name>
        <dbReference type="ChEBI" id="CHEBI:61717"/>
    </cofactor>
    <text evidence="19">Binds 2 heme C groups per subunit.</text>
</comment>
<evidence type="ECO:0000256" key="8">
    <source>
        <dbReference type="ARBA" id="ARBA00022660"/>
    </source>
</evidence>
<comment type="function">
    <text evidence="19">C-type cytochrome. Part of the cbb3-type cytochrome c oxidase complex.</text>
</comment>
<evidence type="ECO:0000313" key="23">
    <source>
        <dbReference type="Proteomes" id="UP000737171"/>
    </source>
</evidence>
<organism evidence="22 23">
    <name type="scientific">Pseudaquabacterium terrae</name>
    <dbReference type="NCBI Taxonomy" id="2732868"/>
    <lineage>
        <taxon>Bacteria</taxon>
        <taxon>Pseudomonadati</taxon>
        <taxon>Pseudomonadota</taxon>
        <taxon>Betaproteobacteria</taxon>
        <taxon>Burkholderiales</taxon>
        <taxon>Sphaerotilaceae</taxon>
        <taxon>Pseudaquabacterium</taxon>
    </lineage>
</organism>
<keyword evidence="13 19" id="KW-0249">Electron transport</keyword>
<feature type="transmembrane region" description="Helical" evidence="20">
    <location>
        <begin position="12"/>
        <end position="32"/>
    </location>
</feature>
<evidence type="ECO:0000256" key="12">
    <source>
        <dbReference type="ARBA" id="ARBA00022781"/>
    </source>
</evidence>
<keyword evidence="15 19" id="KW-0560">Oxidoreductase</keyword>
<comment type="subunit">
    <text evidence="19">Component of the cbb3-type cytochrome c oxidase.</text>
</comment>
<evidence type="ECO:0000256" key="11">
    <source>
        <dbReference type="ARBA" id="ARBA00022737"/>
    </source>
</evidence>
<evidence type="ECO:0000313" key="22">
    <source>
        <dbReference type="EMBL" id="NRF70965.1"/>
    </source>
</evidence>
<accession>A0ABX2EQH5</accession>
<evidence type="ECO:0000259" key="21">
    <source>
        <dbReference type="PROSITE" id="PS51007"/>
    </source>
</evidence>
<dbReference type="InterPro" id="IPR038414">
    <property type="entry name" value="CcoP_N_sf"/>
</dbReference>
<proteinExistence type="inferred from homology"/>
<keyword evidence="12 19" id="KW-0375">Hydrogen ion transport</keyword>
<evidence type="ECO:0000256" key="19">
    <source>
        <dbReference type="PIRNR" id="PIRNR000006"/>
    </source>
</evidence>
<keyword evidence="16 19" id="KW-0408">Iron</keyword>
<dbReference type="PIRSF" id="PIRSF000006">
    <property type="entry name" value="Cbb3-Cox_fixP"/>
    <property type="match status" value="1"/>
</dbReference>
<feature type="domain" description="Cytochrome c" evidence="21">
    <location>
        <begin position="216"/>
        <end position="296"/>
    </location>
</feature>
<dbReference type="InterPro" id="IPR036909">
    <property type="entry name" value="Cyt_c-like_dom_sf"/>
</dbReference>